<name>A0AAT9GN45_9CREN</name>
<dbReference type="SUPFAM" id="SSF56747">
    <property type="entry name" value="Prim-pol domain"/>
    <property type="match status" value="1"/>
</dbReference>
<protein>
    <submittedName>
        <fullName evidence="1">Uncharacterized protein</fullName>
    </submittedName>
</protein>
<evidence type="ECO:0000313" key="1">
    <source>
        <dbReference type="EMBL" id="BFH72133.1"/>
    </source>
</evidence>
<reference evidence="1" key="1">
    <citation type="submission" date="2024-03" db="EMBL/GenBank/DDBJ databases">
        <title>Complete genome sequence of Sulfurisphaera javensis strain KD-1.</title>
        <authorList>
            <person name="Sakai H."/>
            <person name="Nur N."/>
            <person name="Suwanto A."/>
            <person name="Kurosawa N."/>
        </authorList>
    </citation>
    <scope>NUCLEOTIDE SEQUENCE</scope>
    <source>
        <strain evidence="1">KD-1</strain>
    </source>
</reference>
<organism evidence="1">
    <name type="scientific">Sulfurisphaera javensis</name>
    <dbReference type="NCBI Taxonomy" id="2049879"/>
    <lineage>
        <taxon>Archaea</taxon>
        <taxon>Thermoproteota</taxon>
        <taxon>Thermoprotei</taxon>
        <taxon>Sulfolobales</taxon>
        <taxon>Sulfolobaceae</taxon>
        <taxon>Sulfurisphaera</taxon>
    </lineage>
</organism>
<dbReference type="AlphaFoldDB" id="A0AAT9GN45"/>
<dbReference type="Gene3D" id="3.90.920.10">
    <property type="entry name" value="DNA primase, PRIM domain"/>
    <property type="match status" value="1"/>
</dbReference>
<dbReference type="KEGG" id="sjv:SJAV_00770"/>
<dbReference type="EMBL" id="AP031322">
    <property type="protein sequence ID" value="BFH72133.1"/>
    <property type="molecule type" value="Genomic_DNA"/>
</dbReference>
<gene>
    <name evidence="1" type="ORF">SJAV_00770</name>
</gene>
<accession>A0AAT9GN45</accession>
<dbReference type="GeneID" id="92353010"/>
<sequence length="420" mass="48974">MNHYDKPEVKQEIFEFSKNRWVAIYGKTFVRYDITKRPLKINKPDDVARLAKIYNARTFYATAATYRDLDKLEIEKYTPFFDIDTKIDKWEYAIKAAEIIISFLDKEKVTKSVYLLWSGEGVHVRINENALPKSEDPVRISHAIVKYVLRRVKDQIEKLSEESGGVLKIDDLIDDKRVFTSPLSLHKELNYVAVCFSPNKLHEFNLDWANPDSYKHESVWKNFEENEAEDLAIKALAEYTEPSHIGVKAEKEEKIEGKIGRFQVMGLLQAVRYYLLYGDLNKAKSFGLNRAIFYAWAKFYGKNYTPKHGLKVPREVIESNKELKDIGGEQVYVDRETGYFIIGDKPQTPEDYDKEIARKIDPIIPYDKAWDAAVKYVSSFSKDVLMNQRKFYEQVYLPVRDQFIEKVIKGKRSGLDAFFG</sequence>
<dbReference type="RefSeq" id="WP_369610382.1">
    <property type="nucleotide sequence ID" value="NZ_AP031322.1"/>
</dbReference>
<proteinExistence type="predicted"/>